<sequence>MRIVIELDVTEQDVVIRVNREGQAAVVRSVGPAAISAGHAVAAPAELAEDGGTTDAGPAPERNDE</sequence>
<accession>A0A316HA88</accession>
<protein>
    <submittedName>
        <fullName evidence="2">Uncharacterized protein</fullName>
    </submittedName>
</protein>
<dbReference type="Proteomes" id="UP000246005">
    <property type="component" value="Unassembled WGS sequence"/>
</dbReference>
<comment type="caution">
    <text evidence="2">The sequence shown here is derived from an EMBL/GenBank/DDBJ whole genome shotgun (WGS) entry which is preliminary data.</text>
</comment>
<reference evidence="2 3" key="1">
    <citation type="submission" date="2018-05" db="EMBL/GenBank/DDBJ databases">
        <title>Genomic Encyclopedia of Type Strains, Phase IV (KMG-IV): sequencing the most valuable type-strain genomes for metagenomic binning, comparative biology and taxonomic classification.</title>
        <authorList>
            <person name="Goeker M."/>
        </authorList>
    </citation>
    <scope>NUCLEOTIDE SEQUENCE [LARGE SCALE GENOMIC DNA]</scope>
    <source>
        <strain evidence="2 3">DSM 45480</strain>
    </source>
</reference>
<feature type="region of interest" description="Disordered" evidence="1">
    <location>
        <begin position="44"/>
        <end position="65"/>
    </location>
</feature>
<evidence type="ECO:0000313" key="3">
    <source>
        <dbReference type="Proteomes" id="UP000246005"/>
    </source>
</evidence>
<gene>
    <name evidence="2" type="ORF">C8D88_12910</name>
</gene>
<evidence type="ECO:0000313" key="2">
    <source>
        <dbReference type="EMBL" id="PWK77994.1"/>
    </source>
</evidence>
<dbReference type="EMBL" id="QGHB01000029">
    <property type="protein sequence ID" value="PWK77994.1"/>
    <property type="molecule type" value="Genomic_DNA"/>
</dbReference>
<organism evidence="2 3">
    <name type="scientific">Lentzea atacamensis</name>
    <dbReference type="NCBI Taxonomy" id="531938"/>
    <lineage>
        <taxon>Bacteria</taxon>
        <taxon>Bacillati</taxon>
        <taxon>Actinomycetota</taxon>
        <taxon>Actinomycetes</taxon>
        <taxon>Pseudonocardiales</taxon>
        <taxon>Pseudonocardiaceae</taxon>
        <taxon>Lentzea</taxon>
    </lineage>
</organism>
<name>A0A316HA88_9PSEU</name>
<proteinExistence type="predicted"/>
<dbReference type="AlphaFoldDB" id="A0A316HA88"/>
<evidence type="ECO:0000256" key="1">
    <source>
        <dbReference type="SAM" id="MobiDB-lite"/>
    </source>
</evidence>